<evidence type="ECO:0000256" key="1">
    <source>
        <dbReference type="SAM" id="MobiDB-lite"/>
    </source>
</evidence>
<dbReference type="EMBL" id="BOOK01000053">
    <property type="protein sequence ID" value="GII04671.1"/>
    <property type="molecule type" value="Genomic_DNA"/>
</dbReference>
<dbReference type="AlphaFoldDB" id="A0A8J3T3Q1"/>
<sequence length="71" mass="7140">MAVVSGGIGRQHAPHGVQLAAPFTIPGAEPVKAKRLVNRFSGTAEAPGKPEKGDGPRGGGEPLLPPGGDFM</sequence>
<organism evidence="2 3">
    <name type="scientific">Planobispora takensis</name>
    <dbReference type="NCBI Taxonomy" id="1367882"/>
    <lineage>
        <taxon>Bacteria</taxon>
        <taxon>Bacillati</taxon>
        <taxon>Actinomycetota</taxon>
        <taxon>Actinomycetes</taxon>
        <taxon>Streptosporangiales</taxon>
        <taxon>Streptosporangiaceae</taxon>
        <taxon>Planobispora</taxon>
    </lineage>
</organism>
<evidence type="ECO:0000313" key="3">
    <source>
        <dbReference type="Proteomes" id="UP000634476"/>
    </source>
</evidence>
<protein>
    <submittedName>
        <fullName evidence="2">Uncharacterized protein</fullName>
    </submittedName>
</protein>
<proteinExistence type="predicted"/>
<gene>
    <name evidence="2" type="ORF">Pta02_66790</name>
</gene>
<keyword evidence="3" id="KW-1185">Reference proteome</keyword>
<name>A0A8J3T3Q1_9ACTN</name>
<feature type="region of interest" description="Disordered" evidence="1">
    <location>
        <begin position="38"/>
        <end position="71"/>
    </location>
</feature>
<evidence type="ECO:0000313" key="2">
    <source>
        <dbReference type="EMBL" id="GII04671.1"/>
    </source>
</evidence>
<dbReference type="Proteomes" id="UP000634476">
    <property type="component" value="Unassembled WGS sequence"/>
</dbReference>
<reference evidence="2" key="1">
    <citation type="submission" date="2021-01" db="EMBL/GenBank/DDBJ databases">
        <title>Whole genome shotgun sequence of Planobispora takensis NBRC 109077.</title>
        <authorList>
            <person name="Komaki H."/>
            <person name="Tamura T."/>
        </authorList>
    </citation>
    <scope>NUCLEOTIDE SEQUENCE</scope>
    <source>
        <strain evidence="2">NBRC 109077</strain>
    </source>
</reference>
<accession>A0A8J3T3Q1</accession>
<comment type="caution">
    <text evidence="2">The sequence shown here is derived from an EMBL/GenBank/DDBJ whole genome shotgun (WGS) entry which is preliminary data.</text>
</comment>